<dbReference type="GO" id="GO:0030170">
    <property type="term" value="F:pyridoxal phosphate binding"/>
    <property type="evidence" value="ECO:0007669"/>
    <property type="project" value="InterPro"/>
</dbReference>
<dbReference type="EMBL" id="WOGT01000006">
    <property type="protein sequence ID" value="MUN55546.1"/>
    <property type="molecule type" value="Genomic_DNA"/>
</dbReference>
<comment type="subunit">
    <text evidence="3">Homodimer.</text>
</comment>
<dbReference type="Gene3D" id="3.40.640.10">
    <property type="entry name" value="Type I PLP-dependent aspartate aminotransferase-like (Major domain)"/>
    <property type="match status" value="1"/>
</dbReference>
<sequence length="429" mass="47206">MRDLQQHSARPHQTRLREVTMTTPTISTTRLASRASELKGSVIDASTALLASQTHDIVRFAMGAPNDELIPTEDFGRILGTAAEGRFGYGASEGEADLVDQIVRYQASRGIETSPERIVVTTGGMQGLDIAFKMLVDPGDGVIVECPTYTNGIGTALSYQASVIEAPMDENGLVVEALPDLVENFGKTPKAIYTIPNFQNPSGTTMSRERRELLLELAEKWDAYIVDDDPYGALRFEGDEVPGFLELSPGNPRVIQVRTFSKTLAPGLRVGWMELDPSLRDIAVNAKPAMDTCTSVPMQKVVSDYLAEGKLDEHIDWLRSIYRERKEAMTQALAERFGDDILSTDPDGGFFLWIDLQGKYSGIDTEELFPLALRHGVAYIPGPAFTDSGSQRHSLRLCFATSSPERIREGVERLGTALDEFAEQRRGTL</sequence>
<dbReference type="GO" id="GO:1901605">
    <property type="term" value="P:alpha-amino acid metabolic process"/>
    <property type="evidence" value="ECO:0007669"/>
    <property type="project" value="TreeGrafter"/>
</dbReference>
<feature type="domain" description="Aminotransferase class I/classII large" evidence="7">
    <location>
        <begin position="82"/>
        <end position="414"/>
    </location>
</feature>
<evidence type="ECO:0000256" key="2">
    <source>
        <dbReference type="ARBA" id="ARBA00007441"/>
    </source>
</evidence>
<evidence type="ECO:0000313" key="9">
    <source>
        <dbReference type="Proteomes" id="UP000462152"/>
    </source>
</evidence>
<evidence type="ECO:0000256" key="3">
    <source>
        <dbReference type="ARBA" id="ARBA00011738"/>
    </source>
</evidence>
<dbReference type="OrthoDB" id="199743at2"/>
<accession>A0A7K1LK21</accession>
<comment type="cofactor">
    <cofactor evidence="1">
        <name>pyridoxal 5'-phosphate</name>
        <dbReference type="ChEBI" id="CHEBI:597326"/>
    </cofactor>
</comment>
<dbReference type="InterPro" id="IPR015424">
    <property type="entry name" value="PyrdxlP-dep_Trfase"/>
</dbReference>
<keyword evidence="6" id="KW-0663">Pyridoxal phosphate</keyword>
<dbReference type="InterPro" id="IPR015422">
    <property type="entry name" value="PyrdxlP-dep_Trfase_small"/>
</dbReference>
<keyword evidence="9" id="KW-1185">Reference proteome</keyword>
<dbReference type="GO" id="GO:0008483">
    <property type="term" value="F:transaminase activity"/>
    <property type="evidence" value="ECO:0007669"/>
    <property type="project" value="UniProtKB-KW"/>
</dbReference>
<comment type="caution">
    <text evidence="8">The sequence shown here is derived from an EMBL/GenBank/DDBJ whole genome shotgun (WGS) entry which is preliminary data.</text>
</comment>
<dbReference type="Proteomes" id="UP000462152">
    <property type="component" value="Unassembled WGS sequence"/>
</dbReference>
<dbReference type="InterPro" id="IPR015421">
    <property type="entry name" value="PyrdxlP-dep_Trfase_major"/>
</dbReference>
<keyword evidence="4 8" id="KW-0032">Aminotransferase</keyword>
<dbReference type="Pfam" id="PF00155">
    <property type="entry name" value="Aminotran_1_2"/>
    <property type="match status" value="1"/>
</dbReference>
<name>A0A7K1LK21_9MICC</name>
<reference evidence="8 9" key="1">
    <citation type="submission" date="2019-12" db="EMBL/GenBank/DDBJ databases">
        <authorList>
            <person name="Li J."/>
            <person name="Shi Y."/>
            <person name="Xu G."/>
            <person name="Xiao D."/>
            <person name="Ran X."/>
        </authorList>
    </citation>
    <scope>NUCLEOTIDE SEQUENCE [LARGE SCALE GENOMIC DNA]</scope>
    <source>
        <strain evidence="8 9">JCM 15915</strain>
    </source>
</reference>
<keyword evidence="5 8" id="KW-0808">Transferase</keyword>
<evidence type="ECO:0000256" key="4">
    <source>
        <dbReference type="ARBA" id="ARBA00022576"/>
    </source>
</evidence>
<organism evidence="8 9">
    <name type="scientific">Rothia koreensis</name>
    <dbReference type="NCBI Taxonomy" id="592378"/>
    <lineage>
        <taxon>Bacteria</taxon>
        <taxon>Bacillati</taxon>
        <taxon>Actinomycetota</taxon>
        <taxon>Actinomycetes</taxon>
        <taxon>Micrococcales</taxon>
        <taxon>Micrococcaceae</taxon>
        <taxon>Rothia</taxon>
    </lineage>
</organism>
<dbReference type="PANTHER" id="PTHR42790">
    <property type="entry name" value="AMINOTRANSFERASE"/>
    <property type="match status" value="1"/>
</dbReference>
<evidence type="ECO:0000313" key="8">
    <source>
        <dbReference type="EMBL" id="MUN55546.1"/>
    </source>
</evidence>
<evidence type="ECO:0000256" key="6">
    <source>
        <dbReference type="ARBA" id="ARBA00022898"/>
    </source>
</evidence>
<evidence type="ECO:0000256" key="1">
    <source>
        <dbReference type="ARBA" id="ARBA00001933"/>
    </source>
</evidence>
<evidence type="ECO:0000259" key="7">
    <source>
        <dbReference type="Pfam" id="PF00155"/>
    </source>
</evidence>
<dbReference type="InterPro" id="IPR004839">
    <property type="entry name" value="Aminotransferase_I/II_large"/>
</dbReference>
<dbReference type="InterPro" id="IPR050859">
    <property type="entry name" value="Class-I_PLP-dep_aminotransf"/>
</dbReference>
<gene>
    <name evidence="8" type="ORF">GMA10_10040</name>
</gene>
<protein>
    <submittedName>
        <fullName evidence="8">Aminotransferase class I/II-fold pyridoxal phosphate-dependent enzyme</fullName>
    </submittedName>
</protein>
<comment type="similarity">
    <text evidence="2">Belongs to the class-I pyridoxal-phosphate-dependent aminotransferase family.</text>
</comment>
<dbReference type="Gene3D" id="3.90.1150.10">
    <property type="entry name" value="Aspartate Aminotransferase, domain 1"/>
    <property type="match status" value="1"/>
</dbReference>
<dbReference type="PANTHER" id="PTHR42790:SF19">
    <property type="entry name" value="KYNURENINE_ALPHA-AMINOADIPATE AMINOTRANSFERASE, MITOCHONDRIAL"/>
    <property type="match status" value="1"/>
</dbReference>
<evidence type="ECO:0000256" key="5">
    <source>
        <dbReference type="ARBA" id="ARBA00022679"/>
    </source>
</evidence>
<dbReference type="AlphaFoldDB" id="A0A7K1LK21"/>
<dbReference type="CDD" id="cd00609">
    <property type="entry name" value="AAT_like"/>
    <property type="match status" value="1"/>
</dbReference>
<proteinExistence type="inferred from homology"/>
<dbReference type="FunFam" id="3.40.640.10:FF:000053">
    <property type="entry name" value="Aminotransferase, class I"/>
    <property type="match status" value="1"/>
</dbReference>
<dbReference type="SUPFAM" id="SSF53383">
    <property type="entry name" value="PLP-dependent transferases"/>
    <property type="match status" value="1"/>
</dbReference>